<sequence length="69" mass="7988">MKVHIDKYIEESGLRKGFIAKKLDISSTQLSNVLAGRSFLRTPKLFLLGKILNCKVDDFYEFEDNDYSK</sequence>
<name>A0ABV1F8N3_9BACI</name>
<keyword evidence="3" id="KW-1185">Reference proteome</keyword>
<dbReference type="RefSeq" id="WP_251629910.1">
    <property type="nucleotide sequence ID" value="NZ_JBBMFN010000135.1"/>
</dbReference>
<evidence type="ECO:0000259" key="1">
    <source>
        <dbReference type="PROSITE" id="PS50943"/>
    </source>
</evidence>
<dbReference type="InterPro" id="IPR001387">
    <property type="entry name" value="Cro/C1-type_HTH"/>
</dbReference>
<proteinExistence type="predicted"/>
<dbReference type="Gene3D" id="1.10.260.40">
    <property type="entry name" value="lambda repressor-like DNA-binding domains"/>
    <property type="match status" value="1"/>
</dbReference>
<comment type="caution">
    <text evidence="2">The sequence shown here is derived from an EMBL/GenBank/DDBJ whole genome shotgun (WGS) entry which is preliminary data.</text>
</comment>
<accession>A0ABV1F8N3</accession>
<evidence type="ECO:0000313" key="3">
    <source>
        <dbReference type="Proteomes" id="UP001465426"/>
    </source>
</evidence>
<protein>
    <submittedName>
        <fullName evidence="2">Helix-turn-helix transcriptional regulator</fullName>
    </submittedName>
</protein>
<dbReference type="InterPro" id="IPR010982">
    <property type="entry name" value="Lambda_DNA-bd_dom_sf"/>
</dbReference>
<dbReference type="Proteomes" id="UP001465426">
    <property type="component" value="Unassembled WGS sequence"/>
</dbReference>
<organism evidence="2 3">
    <name type="scientific">Niallia hominis</name>
    <dbReference type="NCBI Taxonomy" id="3133173"/>
    <lineage>
        <taxon>Bacteria</taxon>
        <taxon>Bacillati</taxon>
        <taxon>Bacillota</taxon>
        <taxon>Bacilli</taxon>
        <taxon>Bacillales</taxon>
        <taxon>Bacillaceae</taxon>
        <taxon>Niallia</taxon>
    </lineage>
</organism>
<dbReference type="EMBL" id="JBBMFN010000135">
    <property type="protein sequence ID" value="MEQ2468662.1"/>
    <property type="molecule type" value="Genomic_DNA"/>
</dbReference>
<feature type="domain" description="HTH cro/C1-type" evidence="1">
    <location>
        <begin position="20"/>
        <end position="59"/>
    </location>
</feature>
<dbReference type="SUPFAM" id="SSF47413">
    <property type="entry name" value="lambda repressor-like DNA-binding domains"/>
    <property type="match status" value="1"/>
</dbReference>
<evidence type="ECO:0000313" key="2">
    <source>
        <dbReference type="EMBL" id="MEQ2468662.1"/>
    </source>
</evidence>
<dbReference type="CDD" id="cd00093">
    <property type="entry name" value="HTH_XRE"/>
    <property type="match status" value="1"/>
</dbReference>
<dbReference type="PROSITE" id="PS50943">
    <property type="entry name" value="HTH_CROC1"/>
    <property type="match status" value="1"/>
</dbReference>
<reference evidence="2 3" key="1">
    <citation type="submission" date="2024-03" db="EMBL/GenBank/DDBJ databases">
        <title>Human intestinal bacterial collection.</title>
        <authorList>
            <person name="Pauvert C."/>
            <person name="Hitch T.C.A."/>
            <person name="Clavel T."/>
        </authorList>
    </citation>
    <scope>NUCLEOTIDE SEQUENCE [LARGE SCALE GENOMIC DNA]</scope>
    <source>
        <strain evidence="2 3">CLA-SR-H024</strain>
    </source>
</reference>
<gene>
    <name evidence="2" type="ORF">WMO63_23720</name>
</gene>